<gene>
    <name evidence="15" type="primary">uppP</name>
    <name evidence="15" type="ordered locus">sce9057</name>
</gene>
<dbReference type="InterPro" id="IPR003824">
    <property type="entry name" value="UppP"/>
</dbReference>
<evidence type="ECO:0000256" key="13">
    <source>
        <dbReference type="ARBA" id="ARBA00047594"/>
    </source>
</evidence>
<feature type="transmembrane region" description="Helical" evidence="14">
    <location>
        <begin position="118"/>
        <end position="138"/>
    </location>
</feature>
<feature type="transmembrane region" description="Helical" evidence="14">
    <location>
        <begin position="252"/>
        <end position="269"/>
    </location>
</feature>
<keyword evidence="8 14" id="KW-1133">Transmembrane helix</keyword>
<evidence type="ECO:0000256" key="4">
    <source>
        <dbReference type="ARBA" id="ARBA00021581"/>
    </source>
</evidence>
<keyword evidence="7 15" id="KW-0378">Hydrolase</keyword>
<dbReference type="PANTHER" id="PTHR30622:SF2">
    <property type="entry name" value="UNDECAPRENYL-DIPHOSPHATASE"/>
    <property type="match status" value="1"/>
</dbReference>
<dbReference type="eggNOG" id="COG1968">
    <property type="taxonomic scope" value="Bacteria"/>
</dbReference>
<dbReference type="GO" id="GO:0046677">
    <property type="term" value="P:response to antibiotic"/>
    <property type="evidence" value="ECO:0007669"/>
    <property type="project" value="UniProtKB-KW"/>
</dbReference>
<evidence type="ECO:0000256" key="3">
    <source>
        <dbReference type="ARBA" id="ARBA00012374"/>
    </source>
</evidence>
<dbReference type="GO" id="GO:0050380">
    <property type="term" value="F:undecaprenyl-diphosphatase activity"/>
    <property type="evidence" value="ECO:0007669"/>
    <property type="project" value="UniProtKB-EC"/>
</dbReference>
<dbReference type="STRING" id="448385.sce9057"/>
<evidence type="ECO:0000256" key="14">
    <source>
        <dbReference type="SAM" id="Phobius"/>
    </source>
</evidence>
<evidence type="ECO:0000256" key="8">
    <source>
        <dbReference type="ARBA" id="ARBA00022989"/>
    </source>
</evidence>
<comment type="similarity">
    <text evidence="2">Belongs to the UppP family.</text>
</comment>
<evidence type="ECO:0000256" key="5">
    <source>
        <dbReference type="ARBA" id="ARBA00022475"/>
    </source>
</evidence>
<dbReference type="Proteomes" id="UP000002139">
    <property type="component" value="Chromosome"/>
</dbReference>
<evidence type="ECO:0000313" key="15">
    <source>
        <dbReference type="EMBL" id="CAN99229.1"/>
    </source>
</evidence>
<proteinExistence type="inferred from homology"/>
<name>A9G9S3_SORC5</name>
<keyword evidence="5" id="KW-1003">Cell membrane</keyword>
<organism evidence="15 16">
    <name type="scientific">Sorangium cellulosum (strain So ce56)</name>
    <name type="common">Polyangium cellulosum (strain So ce56)</name>
    <dbReference type="NCBI Taxonomy" id="448385"/>
    <lineage>
        <taxon>Bacteria</taxon>
        <taxon>Pseudomonadati</taxon>
        <taxon>Myxococcota</taxon>
        <taxon>Polyangia</taxon>
        <taxon>Polyangiales</taxon>
        <taxon>Polyangiaceae</taxon>
        <taxon>Sorangium</taxon>
    </lineage>
</organism>
<evidence type="ECO:0000256" key="7">
    <source>
        <dbReference type="ARBA" id="ARBA00022801"/>
    </source>
</evidence>
<keyword evidence="16" id="KW-1185">Reference proteome</keyword>
<evidence type="ECO:0000256" key="10">
    <source>
        <dbReference type="ARBA" id="ARBA00023251"/>
    </source>
</evidence>
<dbReference type="KEGG" id="scl:sce9057"/>
<evidence type="ECO:0000256" key="1">
    <source>
        <dbReference type="ARBA" id="ARBA00004651"/>
    </source>
</evidence>
<keyword evidence="15" id="KW-0418">Kinase</keyword>
<feature type="transmembrane region" description="Helical" evidence="14">
    <location>
        <begin position="158"/>
        <end position="182"/>
    </location>
</feature>
<evidence type="ECO:0000256" key="12">
    <source>
        <dbReference type="ARBA" id="ARBA00032932"/>
    </source>
</evidence>
<evidence type="ECO:0000256" key="2">
    <source>
        <dbReference type="ARBA" id="ARBA00010621"/>
    </source>
</evidence>
<dbReference type="GO" id="GO:0005886">
    <property type="term" value="C:plasma membrane"/>
    <property type="evidence" value="ECO:0007669"/>
    <property type="project" value="UniProtKB-SubCell"/>
</dbReference>
<comment type="subcellular location">
    <subcellularLocation>
        <location evidence="1">Cell membrane</location>
        <topology evidence="1">Multi-pass membrane protein</topology>
    </subcellularLocation>
</comment>
<keyword evidence="6 14" id="KW-0812">Transmembrane</keyword>
<dbReference type="PANTHER" id="PTHR30622">
    <property type="entry name" value="UNDECAPRENYL-DIPHOSPHATASE"/>
    <property type="match status" value="1"/>
</dbReference>
<keyword evidence="15" id="KW-0808">Transferase</keyword>
<accession>A9G9S3</accession>
<evidence type="ECO:0000256" key="6">
    <source>
        <dbReference type="ARBA" id="ARBA00022692"/>
    </source>
</evidence>
<reference evidence="15 16" key="1">
    <citation type="journal article" date="2007" name="Nat. Biotechnol.">
        <title>Complete genome sequence of the myxobacterium Sorangium cellulosum.</title>
        <authorList>
            <person name="Schneiker S."/>
            <person name="Perlova O."/>
            <person name="Kaiser O."/>
            <person name="Gerth K."/>
            <person name="Alici A."/>
            <person name="Altmeyer M.O."/>
            <person name="Bartels D."/>
            <person name="Bekel T."/>
            <person name="Beyer S."/>
            <person name="Bode E."/>
            <person name="Bode H.B."/>
            <person name="Bolten C.J."/>
            <person name="Choudhuri J.V."/>
            <person name="Doss S."/>
            <person name="Elnakady Y.A."/>
            <person name="Frank B."/>
            <person name="Gaigalat L."/>
            <person name="Goesmann A."/>
            <person name="Groeger C."/>
            <person name="Gross F."/>
            <person name="Jelsbak L."/>
            <person name="Jelsbak L."/>
            <person name="Kalinowski J."/>
            <person name="Kegler C."/>
            <person name="Knauber T."/>
            <person name="Konietzny S."/>
            <person name="Kopp M."/>
            <person name="Krause L."/>
            <person name="Krug D."/>
            <person name="Linke B."/>
            <person name="Mahmud T."/>
            <person name="Martinez-Arias R."/>
            <person name="McHardy A.C."/>
            <person name="Merai M."/>
            <person name="Meyer F."/>
            <person name="Mormann S."/>
            <person name="Munoz-Dorado J."/>
            <person name="Perez J."/>
            <person name="Pradella S."/>
            <person name="Rachid S."/>
            <person name="Raddatz G."/>
            <person name="Rosenau F."/>
            <person name="Rueckert C."/>
            <person name="Sasse F."/>
            <person name="Scharfe M."/>
            <person name="Schuster S.C."/>
            <person name="Suen G."/>
            <person name="Treuner-Lange A."/>
            <person name="Velicer G.J."/>
            <person name="Vorholter F.-J."/>
            <person name="Weissman K.J."/>
            <person name="Welch R.D."/>
            <person name="Wenzel S.C."/>
            <person name="Whitworth D.E."/>
            <person name="Wilhelm S."/>
            <person name="Wittmann C."/>
            <person name="Bloecker H."/>
            <person name="Puehler A."/>
            <person name="Mueller R."/>
        </authorList>
    </citation>
    <scope>NUCLEOTIDE SEQUENCE [LARGE SCALE GENOMIC DNA]</scope>
    <source>
        <strain evidence="16">So ce56</strain>
    </source>
</reference>
<feature type="transmembrane region" description="Helical" evidence="14">
    <location>
        <begin position="219"/>
        <end position="240"/>
    </location>
</feature>
<dbReference type="GO" id="GO:0016301">
    <property type="term" value="F:kinase activity"/>
    <property type="evidence" value="ECO:0007669"/>
    <property type="project" value="UniProtKB-KW"/>
</dbReference>
<sequence>MGLVDVTVLAAVQGAAQALPISATGHGAAARLWLRAADGDAWVLAAQALAAAAALALAVRQRLLRALGEGARALARPSLFSSSPPARDAAGLALGAAVSLIVAAALRPCVAPWRDAPLAVGLGLLATGAALASTTLAPRRDGRDETDAPSIAGALAAGAAHGVAALPGASRVGAALVVLLWLGVRPARAVELALALSLPALLVSGLAEARAFHGPAPGAGAVALGLLAAFVSAAAAASALRALAERRRVGALSLWVVPLGLAMVAYARALPGIS</sequence>
<dbReference type="EMBL" id="AM746676">
    <property type="protein sequence ID" value="CAN99229.1"/>
    <property type="molecule type" value="Genomic_DNA"/>
</dbReference>
<dbReference type="RefSeq" id="WP_012241668.1">
    <property type="nucleotide sequence ID" value="NC_010162.1"/>
</dbReference>
<evidence type="ECO:0000256" key="11">
    <source>
        <dbReference type="ARBA" id="ARBA00032707"/>
    </source>
</evidence>
<feature type="transmembrane region" description="Helical" evidence="14">
    <location>
        <begin position="89"/>
        <end position="106"/>
    </location>
</feature>
<comment type="catalytic activity">
    <reaction evidence="13">
        <text>di-trans,octa-cis-undecaprenyl diphosphate + H2O = di-trans,octa-cis-undecaprenyl phosphate + phosphate + H(+)</text>
        <dbReference type="Rhea" id="RHEA:28094"/>
        <dbReference type="ChEBI" id="CHEBI:15377"/>
        <dbReference type="ChEBI" id="CHEBI:15378"/>
        <dbReference type="ChEBI" id="CHEBI:43474"/>
        <dbReference type="ChEBI" id="CHEBI:58405"/>
        <dbReference type="ChEBI" id="CHEBI:60392"/>
        <dbReference type="EC" id="3.6.1.27"/>
    </reaction>
</comment>
<dbReference type="EC" id="3.6.1.27" evidence="3"/>
<evidence type="ECO:0000256" key="9">
    <source>
        <dbReference type="ARBA" id="ARBA00023136"/>
    </source>
</evidence>
<dbReference type="AlphaFoldDB" id="A9G9S3"/>
<evidence type="ECO:0000313" key="16">
    <source>
        <dbReference type="Proteomes" id="UP000002139"/>
    </source>
</evidence>
<protein>
    <recommendedName>
        <fullName evidence="4">Undecaprenyl-diphosphatase</fullName>
        <ecNumber evidence="3">3.6.1.27</ecNumber>
    </recommendedName>
    <alternativeName>
        <fullName evidence="12">Bacitracin resistance protein</fullName>
    </alternativeName>
    <alternativeName>
        <fullName evidence="11">Undecaprenyl pyrophosphate phosphatase</fullName>
    </alternativeName>
</protein>
<feature type="transmembrane region" description="Helical" evidence="14">
    <location>
        <begin position="189"/>
        <end position="207"/>
    </location>
</feature>
<keyword evidence="10" id="KW-0046">Antibiotic resistance</keyword>
<dbReference type="HOGENOM" id="CLU_1026372_0_0_7"/>
<keyword evidence="9 14" id="KW-0472">Membrane</keyword>
<dbReference type="BioCyc" id="SCEL448385:SCE_RS46390-MONOMER"/>
<dbReference type="Pfam" id="PF02673">
    <property type="entry name" value="BacA"/>
    <property type="match status" value="1"/>
</dbReference>